<name>A0A6J4VTE1_9BACT</name>
<dbReference type="PANTHER" id="PTHR12631">
    <property type="entry name" value="ALPHA-L-IDURONIDASE"/>
    <property type="match status" value="1"/>
</dbReference>
<organism evidence="1">
    <name type="scientific">uncultured Thermomicrobiales bacterium</name>
    <dbReference type="NCBI Taxonomy" id="1645740"/>
    <lineage>
        <taxon>Bacteria</taxon>
        <taxon>Pseudomonadati</taxon>
        <taxon>Thermomicrobiota</taxon>
        <taxon>Thermomicrobia</taxon>
        <taxon>Thermomicrobiales</taxon>
        <taxon>environmental samples</taxon>
    </lineage>
</organism>
<accession>A0A6J4VTE1</accession>
<dbReference type="AlphaFoldDB" id="A0A6J4VTE1"/>
<proteinExistence type="predicted"/>
<sequence length="265" mass="28767">MMIGAAVQRRPREGSWSRPDYALMREAGIEWVRMGFRPPFTDATLATTTPEFGEQEREVEALARHGLRVMGYTPFPGGDPDIGGGYPAWGGPMGSEGYFAAYEEVCAWLGRRFSGVAGAWQVANELNHGDWNGGLTPDQGVEFLKRGARGLKRANPGALVGFNMAGFGEVAMGMYRALFPPDAGGAADFDYIGADGYQAPELWPDKFAQLAAITDRPIVVQEFGYASAGATLTAEQMATIAFGSARDRCKYRAWNPTWGDRPHTP</sequence>
<dbReference type="SUPFAM" id="SSF51445">
    <property type="entry name" value="(Trans)glycosidases"/>
    <property type="match status" value="1"/>
</dbReference>
<feature type="non-terminal residue" evidence="1">
    <location>
        <position position="265"/>
    </location>
</feature>
<dbReference type="EMBL" id="CADCWM010000850">
    <property type="protein sequence ID" value="CAA9582515.1"/>
    <property type="molecule type" value="Genomic_DNA"/>
</dbReference>
<gene>
    <name evidence="1" type="ORF">AVDCRST_MAG88-3520</name>
</gene>
<dbReference type="InterPro" id="IPR017853">
    <property type="entry name" value="GH"/>
</dbReference>
<dbReference type="InterPro" id="IPR051923">
    <property type="entry name" value="Glycosyl_Hydrolase_39"/>
</dbReference>
<reference evidence="1" key="1">
    <citation type="submission" date="2020-02" db="EMBL/GenBank/DDBJ databases">
        <authorList>
            <person name="Meier V. D."/>
        </authorList>
    </citation>
    <scope>NUCLEOTIDE SEQUENCE</scope>
    <source>
        <strain evidence="1">AVDCRST_MAG88</strain>
    </source>
</reference>
<evidence type="ECO:0000313" key="1">
    <source>
        <dbReference type="EMBL" id="CAA9582515.1"/>
    </source>
</evidence>
<evidence type="ECO:0008006" key="2">
    <source>
        <dbReference type="Google" id="ProtNLM"/>
    </source>
</evidence>
<dbReference type="GO" id="GO:0004553">
    <property type="term" value="F:hydrolase activity, hydrolyzing O-glycosyl compounds"/>
    <property type="evidence" value="ECO:0007669"/>
    <property type="project" value="TreeGrafter"/>
</dbReference>
<protein>
    <recommendedName>
        <fullName evidence="2">Glycoside hydrolase family 5 domain-containing protein</fullName>
    </recommendedName>
</protein>
<dbReference type="Gene3D" id="3.20.20.80">
    <property type="entry name" value="Glycosidases"/>
    <property type="match status" value="1"/>
</dbReference>
<dbReference type="PANTHER" id="PTHR12631:SF10">
    <property type="entry name" value="BETA-XYLOSIDASE-LIKE PROTEIN-RELATED"/>
    <property type="match status" value="1"/>
</dbReference>